<gene>
    <name evidence="2" type="ORF">HMPREF9123_1255</name>
</gene>
<evidence type="ECO:0000313" key="2">
    <source>
        <dbReference type="EMBL" id="EGF11060.1"/>
    </source>
</evidence>
<dbReference type="HOGENOM" id="CLU_072075_2_1_4"/>
<dbReference type="Proteomes" id="UP000004105">
    <property type="component" value="Unassembled WGS sequence"/>
</dbReference>
<evidence type="ECO:0000313" key="3">
    <source>
        <dbReference type="Proteomes" id="UP000004105"/>
    </source>
</evidence>
<reference evidence="2 3" key="1">
    <citation type="submission" date="2011-02" db="EMBL/GenBank/DDBJ databases">
        <authorList>
            <person name="Muzny D."/>
            <person name="Qin X."/>
            <person name="Deng J."/>
            <person name="Jiang H."/>
            <person name="Liu Y."/>
            <person name="Qu J."/>
            <person name="Song X.-Z."/>
            <person name="Zhang L."/>
            <person name="Thornton R."/>
            <person name="Coyle M."/>
            <person name="Francisco L."/>
            <person name="Jackson L."/>
            <person name="Javaid M."/>
            <person name="Korchina V."/>
            <person name="Kovar C."/>
            <person name="Mata R."/>
            <person name="Mathew T."/>
            <person name="Ngo R."/>
            <person name="Nguyen L."/>
            <person name="Nguyen N."/>
            <person name="Okwuonu G."/>
            <person name="Ongeri F."/>
            <person name="Pham C."/>
            <person name="Simmons D."/>
            <person name="Wilczek-Boney K."/>
            <person name="Hale W."/>
            <person name="Jakkamsetti A."/>
            <person name="Pham P."/>
            <person name="Ruth R."/>
            <person name="San Lucas F."/>
            <person name="Warren J."/>
            <person name="Zhang J."/>
            <person name="Zhao Z."/>
            <person name="Zhou C."/>
            <person name="Zhu D."/>
            <person name="Lee S."/>
            <person name="Bess C."/>
            <person name="Blankenburg K."/>
            <person name="Forbes L."/>
            <person name="Fu Q."/>
            <person name="Gubbala S."/>
            <person name="Hirani K."/>
            <person name="Jayaseelan J.C."/>
            <person name="Lara F."/>
            <person name="Munidasa M."/>
            <person name="Palculict T."/>
            <person name="Patil S."/>
            <person name="Pu L.-L."/>
            <person name="Saada N."/>
            <person name="Tang L."/>
            <person name="Weissenberger G."/>
            <person name="Zhu Y."/>
            <person name="Hemphill L."/>
            <person name="Shang Y."/>
            <person name="Youmans B."/>
            <person name="Ayvaz T."/>
            <person name="Ross M."/>
            <person name="Santibanez J."/>
            <person name="Aqrawi P."/>
            <person name="Gross S."/>
            <person name="Joshi V."/>
            <person name="Fowler G."/>
            <person name="Nazareth L."/>
            <person name="Reid J."/>
            <person name="Worley K."/>
            <person name="Petrosino J."/>
            <person name="Highlander S."/>
            <person name="Gibbs R."/>
        </authorList>
    </citation>
    <scope>NUCLEOTIDE SEQUENCE [LARGE SCALE GENOMIC DNA]</scope>
    <source>
        <strain evidence="2 3">ATCC BAA-1200</strain>
    </source>
</reference>
<keyword evidence="3" id="KW-1185">Reference proteome</keyword>
<dbReference type="NCBIfam" id="NF041043">
    <property type="entry name" value="BPSS1780_fam"/>
    <property type="match status" value="1"/>
</dbReference>
<keyword evidence="1" id="KW-0472">Membrane</keyword>
<keyword evidence="1" id="KW-1133">Transmembrane helix</keyword>
<organism evidence="2 3">
    <name type="scientific">Neisseria bacilliformis ATCC BAA-1200</name>
    <dbReference type="NCBI Taxonomy" id="888742"/>
    <lineage>
        <taxon>Bacteria</taxon>
        <taxon>Pseudomonadati</taxon>
        <taxon>Pseudomonadota</taxon>
        <taxon>Betaproteobacteria</taxon>
        <taxon>Neisseriales</taxon>
        <taxon>Neisseriaceae</taxon>
        <taxon>Neisseria</taxon>
    </lineage>
</organism>
<protein>
    <submittedName>
        <fullName evidence="2">YjbE family integral membrane protein</fullName>
    </submittedName>
</protein>
<name>F2BC00_9NEIS</name>
<dbReference type="AlphaFoldDB" id="F2BC00"/>
<evidence type="ECO:0000256" key="1">
    <source>
        <dbReference type="SAM" id="Phobius"/>
    </source>
</evidence>
<dbReference type="EMBL" id="AFAY01000025">
    <property type="protein sequence ID" value="EGF11060.1"/>
    <property type="molecule type" value="Genomic_DNA"/>
</dbReference>
<dbReference type="InterPro" id="IPR047798">
    <property type="entry name" value="BPSS1780-like"/>
</dbReference>
<sequence>MRQPPRLLAEPRKVAWGEGASWIGRAWRMFMLRPWLWIGMVFVMFLIQMALSLIPFVSIVANLLPLFFVGGFMLSCDALQEGGELEFGYLFSGFKYKFNELAVLTLLYILFVFVAVIVAGILLAVFAAGMDWNEFSAAIRNSGAPDMSFVLLMVLFGLIMLLFVIPLVMMVWFAPALITLHDVPPFEAMKMSFKGCLRNMGAFVVNALVWLGAGIVVGLVFVLLAVLFAGGVSGLGSDTGGAVVGLLVLLMIPLWLVATVITQISYYTAYRSIWTDPPLNN</sequence>
<feature type="transmembrane region" description="Helical" evidence="1">
    <location>
        <begin position="201"/>
        <end position="229"/>
    </location>
</feature>
<comment type="caution">
    <text evidence="2">The sequence shown here is derived from an EMBL/GenBank/DDBJ whole genome shotgun (WGS) entry which is preliminary data.</text>
</comment>
<accession>F2BC00</accession>
<feature type="transmembrane region" description="Helical" evidence="1">
    <location>
        <begin position="35"/>
        <end position="57"/>
    </location>
</feature>
<feature type="transmembrane region" description="Helical" evidence="1">
    <location>
        <begin position="149"/>
        <end position="180"/>
    </location>
</feature>
<proteinExistence type="predicted"/>
<keyword evidence="1" id="KW-0812">Transmembrane</keyword>
<dbReference type="STRING" id="267212.GCA_001063965_02087"/>
<feature type="transmembrane region" description="Helical" evidence="1">
    <location>
        <begin position="241"/>
        <end position="261"/>
    </location>
</feature>
<feature type="transmembrane region" description="Helical" evidence="1">
    <location>
        <begin position="101"/>
        <end position="129"/>
    </location>
</feature>